<name>A0A0B1TNE8_OESDE</name>
<dbReference type="OrthoDB" id="5843584at2759"/>
<accession>A0A0B1TNE8</accession>
<dbReference type="EMBL" id="KN549557">
    <property type="protein sequence ID" value="KHJ96930.1"/>
    <property type="molecule type" value="Genomic_DNA"/>
</dbReference>
<protein>
    <recommendedName>
        <fullName evidence="3">ACB domain-containing protein</fullName>
    </recommendedName>
</protein>
<evidence type="ECO:0008006" key="3">
    <source>
        <dbReference type="Google" id="ProtNLM"/>
    </source>
</evidence>
<reference evidence="1 2" key="1">
    <citation type="submission" date="2014-03" db="EMBL/GenBank/DDBJ databases">
        <title>Draft genome of the hookworm Oesophagostomum dentatum.</title>
        <authorList>
            <person name="Mitreva M."/>
        </authorList>
    </citation>
    <scope>NUCLEOTIDE SEQUENCE [LARGE SCALE GENOMIC DNA]</scope>
    <source>
        <strain evidence="1 2">OD-Hann</strain>
    </source>
</reference>
<proteinExistence type="predicted"/>
<evidence type="ECO:0000313" key="2">
    <source>
        <dbReference type="Proteomes" id="UP000053660"/>
    </source>
</evidence>
<dbReference type="Proteomes" id="UP000053660">
    <property type="component" value="Unassembled WGS sequence"/>
</dbReference>
<sequence>MVVVPLCVSGSGVSKILRSDGNTALKCAEEWKLLAGKTKIEAQDEFIHMTNKMLTRYGWNPPDGWV</sequence>
<dbReference type="AlphaFoldDB" id="A0A0B1TNE8"/>
<keyword evidence="2" id="KW-1185">Reference proteome</keyword>
<gene>
    <name evidence="1" type="ORF">OESDEN_03099</name>
</gene>
<organism evidence="1 2">
    <name type="scientific">Oesophagostomum dentatum</name>
    <name type="common">Nodular worm</name>
    <dbReference type="NCBI Taxonomy" id="61180"/>
    <lineage>
        <taxon>Eukaryota</taxon>
        <taxon>Metazoa</taxon>
        <taxon>Ecdysozoa</taxon>
        <taxon>Nematoda</taxon>
        <taxon>Chromadorea</taxon>
        <taxon>Rhabditida</taxon>
        <taxon>Rhabditina</taxon>
        <taxon>Rhabditomorpha</taxon>
        <taxon>Strongyloidea</taxon>
        <taxon>Strongylidae</taxon>
        <taxon>Oesophagostomum</taxon>
    </lineage>
</organism>
<evidence type="ECO:0000313" key="1">
    <source>
        <dbReference type="EMBL" id="KHJ96930.1"/>
    </source>
</evidence>